<feature type="domain" description="ChsH2 C-terminal OB-fold" evidence="1">
    <location>
        <begin position="60"/>
        <end position="124"/>
    </location>
</feature>
<reference evidence="3 4" key="1">
    <citation type="submission" date="2019-03" db="EMBL/GenBank/DDBJ databases">
        <title>Ramlibacter henchirensis DSM 14656, whole genome shotgun sequence.</title>
        <authorList>
            <person name="Zhang X."/>
            <person name="Feng G."/>
            <person name="Zhu H."/>
        </authorList>
    </citation>
    <scope>NUCLEOTIDE SEQUENCE [LARGE SCALE GENOMIC DNA]</scope>
    <source>
        <strain evidence="3 4">DSM 14656</strain>
    </source>
</reference>
<evidence type="ECO:0000313" key="4">
    <source>
        <dbReference type="Proteomes" id="UP000298180"/>
    </source>
</evidence>
<dbReference type="InterPro" id="IPR002878">
    <property type="entry name" value="ChsH2_C"/>
</dbReference>
<keyword evidence="4" id="KW-1185">Reference proteome</keyword>
<dbReference type="SUPFAM" id="SSF50249">
    <property type="entry name" value="Nucleic acid-binding proteins"/>
    <property type="match status" value="1"/>
</dbReference>
<proteinExistence type="predicted"/>
<dbReference type="Proteomes" id="UP000298180">
    <property type="component" value="Unassembled WGS sequence"/>
</dbReference>
<dbReference type="PANTHER" id="PTHR34075:SF5">
    <property type="entry name" value="BLR3430 PROTEIN"/>
    <property type="match status" value="1"/>
</dbReference>
<dbReference type="Pfam" id="PF01796">
    <property type="entry name" value="OB_ChsH2_C"/>
    <property type="match status" value="1"/>
</dbReference>
<protein>
    <submittedName>
        <fullName evidence="3">Zn-ribbon domain-containing OB-fold protein</fullName>
    </submittedName>
</protein>
<dbReference type="RefSeq" id="WP_135264167.1">
    <property type="nucleotide sequence ID" value="NZ_SMLM01000002.1"/>
</dbReference>
<evidence type="ECO:0000259" key="2">
    <source>
        <dbReference type="Pfam" id="PF12172"/>
    </source>
</evidence>
<dbReference type="OrthoDB" id="5514845at2"/>
<dbReference type="InterPro" id="IPR052513">
    <property type="entry name" value="Thioester_dehydratase-like"/>
</dbReference>
<gene>
    <name evidence="3" type="ORF">EZ313_15400</name>
</gene>
<comment type="caution">
    <text evidence="3">The sequence shown here is derived from an EMBL/GenBank/DDBJ whole genome shotgun (WGS) entry which is preliminary data.</text>
</comment>
<dbReference type="InterPro" id="IPR022002">
    <property type="entry name" value="ChsH2_Znr"/>
</dbReference>
<evidence type="ECO:0000313" key="3">
    <source>
        <dbReference type="EMBL" id="TFZ02642.1"/>
    </source>
</evidence>
<name>A0A4Z0BVA0_9BURK</name>
<organism evidence="3 4">
    <name type="scientific">Ramlibacter henchirensis</name>
    <dbReference type="NCBI Taxonomy" id="204072"/>
    <lineage>
        <taxon>Bacteria</taxon>
        <taxon>Pseudomonadati</taxon>
        <taxon>Pseudomonadota</taxon>
        <taxon>Betaproteobacteria</taxon>
        <taxon>Burkholderiales</taxon>
        <taxon>Comamonadaceae</taxon>
        <taxon>Ramlibacter</taxon>
    </lineage>
</organism>
<dbReference type="EMBL" id="SMLM01000002">
    <property type="protein sequence ID" value="TFZ02642.1"/>
    <property type="molecule type" value="Genomic_DNA"/>
</dbReference>
<feature type="domain" description="ChsH2 rubredoxin-like zinc ribbon" evidence="2">
    <location>
        <begin position="23"/>
        <end position="49"/>
    </location>
</feature>
<accession>A0A4Z0BVA0</accession>
<sequence>MSQETPARRVPAESAFTDSAAFWQGTREGKLVLQYCTKTGRFQHFPRPVSLATGRRTLGWKEVSGNGTIYSHTVLRTPGLGADGRLPCPLALVDLDEGVRILANLPGADLDRLKIGARVRLVWDTLAGDARYPAFALT</sequence>
<dbReference type="Pfam" id="PF12172">
    <property type="entry name" value="zf-ChsH2"/>
    <property type="match status" value="1"/>
</dbReference>
<dbReference type="AlphaFoldDB" id="A0A4Z0BVA0"/>
<dbReference type="InterPro" id="IPR012340">
    <property type="entry name" value="NA-bd_OB-fold"/>
</dbReference>
<evidence type="ECO:0000259" key="1">
    <source>
        <dbReference type="Pfam" id="PF01796"/>
    </source>
</evidence>
<dbReference type="PANTHER" id="PTHR34075">
    <property type="entry name" value="BLR3430 PROTEIN"/>
    <property type="match status" value="1"/>
</dbReference>